<dbReference type="CDD" id="cd02661">
    <property type="entry name" value="Peptidase_C19E"/>
    <property type="match status" value="1"/>
</dbReference>
<dbReference type="Pfam" id="PF00443">
    <property type="entry name" value="UCH"/>
    <property type="match status" value="1"/>
</dbReference>
<evidence type="ECO:0000259" key="9">
    <source>
        <dbReference type="PROSITE" id="PS50235"/>
    </source>
</evidence>
<dbReference type="PROSITE" id="PS00972">
    <property type="entry name" value="USP_1"/>
    <property type="match status" value="1"/>
</dbReference>
<keyword evidence="2" id="KW-0597">Phosphoprotein</keyword>
<dbReference type="AlphaFoldDB" id="A0A091G5A2"/>
<evidence type="ECO:0000256" key="7">
    <source>
        <dbReference type="RuleBase" id="RU366025"/>
    </source>
</evidence>
<keyword evidence="6 7" id="KW-0788">Thiol protease</keyword>
<comment type="similarity">
    <text evidence="7">Belongs to the peptidase C19 family.</text>
</comment>
<feature type="non-terminal residue" evidence="10">
    <location>
        <position position="412"/>
    </location>
</feature>
<name>A0A091G5A2_CUCCA</name>
<feature type="region of interest" description="Disordered" evidence="8">
    <location>
        <begin position="63"/>
        <end position="83"/>
    </location>
</feature>
<dbReference type="GO" id="GO:0005829">
    <property type="term" value="C:cytosol"/>
    <property type="evidence" value="ECO:0007669"/>
    <property type="project" value="TreeGrafter"/>
</dbReference>
<dbReference type="InterPro" id="IPR001394">
    <property type="entry name" value="Peptidase_C19_UCH"/>
</dbReference>
<dbReference type="FunFam" id="3.90.70.10:FF:000016">
    <property type="entry name" value="Ubiquitin carboxyl-terminal hydrolase 36"/>
    <property type="match status" value="1"/>
</dbReference>
<keyword evidence="4 7" id="KW-0833">Ubl conjugation pathway</keyword>
<evidence type="ECO:0000313" key="10">
    <source>
        <dbReference type="EMBL" id="KFO76299.1"/>
    </source>
</evidence>
<evidence type="ECO:0000256" key="1">
    <source>
        <dbReference type="ARBA" id="ARBA00000707"/>
    </source>
</evidence>
<protein>
    <recommendedName>
        <fullName evidence="7">Ubiquitin carboxyl-terminal hydrolase</fullName>
        <ecNumber evidence="7">3.4.19.12</ecNumber>
    </recommendedName>
</protein>
<dbReference type="EC" id="3.4.19.12" evidence="7"/>
<evidence type="ECO:0000256" key="3">
    <source>
        <dbReference type="ARBA" id="ARBA00022670"/>
    </source>
</evidence>
<dbReference type="InterPro" id="IPR038765">
    <property type="entry name" value="Papain-like_cys_pep_sf"/>
</dbReference>
<dbReference type="SUPFAM" id="SSF54001">
    <property type="entry name" value="Cysteine proteinases"/>
    <property type="match status" value="1"/>
</dbReference>
<organism evidence="10 11">
    <name type="scientific">Cuculus canorus</name>
    <name type="common">Common cuckoo</name>
    <dbReference type="NCBI Taxonomy" id="55661"/>
    <lineage>
        <taxon>Eukaryota</taxon>
        <taxon>Metazoa</taxon>
        <taxon>Chordata</taxon>
        <taxon>Craniata</taxon>
        <taxon>Vertebrata</taxon>
        <taxon>Euteleostomi</taxon>
        <taxon>Archelosauria</taxon>
        <taxon>Archosauria</taxon>
        <taxon>Dinosauria</taxon>
        <taxon>Saurischia</taxon>
        <taxon>Theropoda</taxon>
        <taxon>Coelurosauria</taxon>
        <taxon>Aves</taxon>
        <taxon>Neognathae</taxon>
        <taxon>Neoaves</taxon>
        <taxon>Otidimorphae</taxon>
        <taxon>Cuculiformes</taxon>
        <taxon>Cuculidae</taxon>
        <taxon>Cuculus</taxon>
    </lineage>
</organism>
<comment type="catalytic activity">
    <reaction evidence="1 7">
        <text>Thiol-dependent hydrolysis of ester, thioester, amide, peptide and isopeptide bonds formed by the C-terminal Gly of ubiquitin (a 76-residue protein attached to proteins as an intracellular targeting signal).</text>
        <dbReference type="EC" id="3.4.19.12"/>
    </reaction>
</comment>
<sequence>IKEKLEQALKQEHSKDGQELHQMLATSFQMLQQKRIEFEPAKHSASEQLNPLWGKYELLNPRKEAADSREPAKQGSKRVPGMQGVGIPMPQKVLFPVERLSLQWQRTHRIGAGLRNLGNNCFLNSTVQCLTYTPPLANCLLSREHSRTCQRGEFCMLCTMENHMIQVFGSSGSAIQPISFIRGIKKIAKHIRFGSQEDAHEFLNFTIDAMQRACLNGYTQLDRQSQTTTLIHQIFGGYLRSRVKCKGCNSASDTYEPFLDLAVEVKEAENIQQALNLFVRPEMLCEENAYMCDKCKTKVRAIKRFSIHQASNVLTLSLKRFSNFSGGKITKDVAYPEFLDIRPYMSENEGDPIKYKLYAVLVHSGYCCRSGHYYCYVKASNGQWYEMNDAIVRLSNIKVVLNQQAYVLFYLR</sequence>
<dbReference type="GO" id="GO:0005634">
    <property type="term" value="C:nucleus"/>
    <property type="evidence" value="ECO:0007669"/>
    <property type="project" value="TreeGrafter"/>
</dbReference>
<feature type="domain" description="USP" evidence="9">
    <location>
        <begin position="112"/>
        <end position="412"/>
    </location>
</feature>
<dbReference type="PROSITE" id="PS50235">
    <property type="entry name" value="USP_3"/>
    <property type="match status" value="1"/>
</dbReference>
<reference evidence="10 11" key="1">
    <citation type="submission" date="2014-04" db="EMBL/GenBank/DDBJ databases">
        <title>Genome evolution of avian class.</title>
        <authorList>
            <person name="Zhang G."/>
            <person name="Li C."/>
        </authorList>
    </citation>
    <scope>NUCLEOTIDE SEQUENCE [LARGE SCALE GENOMIC DNA]</scope>
    <source>
        <strain evidence="10">BGI_N303</strain>
    </source>
</reference>
<evidence type="ECO:0000256" key="8">
    <source>
        <dbReference type="SAM" id="MobiDB-lite"/>
    </source>
</evidence>
<feature type="non-terminal residue" evidence="10">
    <location>
        <position position="1"/>
    </location>
</feature>
<dbReference type="EMBL" id="KL447697">
    <property type="protein sequence ID" value="KFO76299.1"/>
    <property type="molecule type" value="Genomic_DNA"/>
</dbReference>
<dbReference type="STRING" id="55661.A0A091G5A2"/>
<dbReference type="GO" id="GO:0006508">
    <property type="term" value="P:proteolysis"/>
    <property type="evidence" value="ECO:0007669"/>
    <property type="project" value="UniProtKB-KW"/>
</dbReference>
<dbReference type="PROSITE" id="PS00973">
    <property type="entry name" value="USP_2"/>
    <property type="match status" value="1"/>
</dbReference>
<evidence type="ECO:0000256" key="6">
    <source>
        <dbReference type="ARBA" id="ARBA00022807"/>
    </source>
</evidence>
<evidence type="ECO:0000256" key="4">
    <source>
        <dbReference type="ARBA" id="ARBA00022786"/>
    </source>
</evidence>
<dbReference type="GO" id="GO:0016579">
    <property type="term" value="P:protein deubiquitination"/>
    <property type="evidence" value="ECO:0007669"/>
    <property type="project" value="InterPro"/>
</dbReference>
<keyword evidence="3 7" id="KW-0645">Protease</keyword>
<evidence type="ECO:0000256" key="5">
    <source>
        <dbReference type="ARBA" id="ARBA00022801"/>
    </source>
</evidence>
<dbReference type="InterPro" id="IPR018200">
    <property type="entry name" value="USP_CS"/>
</dbReference>
<proteinExistence type="inferred from homology"/>
<dbReference type="PANTHER" id="PTHR24006">
    <property type="entry name" value="UBIQUITIN CARBOXYL-TERMINAL HYDROLASE"/>
    <property type="match status" value="1"/>
</dbReference>
<dbReference type="GO" id="GO:0004843">
    <property type="term" value="F:cysteine-type deubiquitinase activity"/>
    <property type="evidence" value="ECO:0007669"/>
    <property type="project" value="UniProtKB-UniRule"/>
</dbReference>
<dbReference type="Proteomes" id="UP000053760">
    <property type="component" value="Unassembled WGS sequence"/>
</dbReference>
<dbReference type="InterPro" id="IPR050164">
    <property type="entry name" value="Peptidase_C19"/>
</dbReference>
<keyword evidence="11" id="KW-1185">Reference proteome</keyword>
<dbReference type="InterPro" id="IPR028889">
    <property type="entry name" value="USP"/>
</dbReference>
<dbReference type="PANTHER" id="PTHR24006:SF653">
    <property type="entry name" value="UBIQUITIN CARBOXYL-TERMINAL HYDROLASE 36"/>
    <property type="match status" value="1"/>
</dbReference>
<keyword evidence="5 7" id="KW-0378">Hydrolase</keyword>
<gene>
    <name evidence="10" type="ORF">N303_08524</name>
</gene>
<evidence type="ECO:0000313" key="11">
    <source>
        <dbReference type="Proteomes" id="UP000053760"/>
    </source>
</evidence>
<dbReference type="GO" id="GO:0042981">
    <property type="term" value="P:regulation of apoptotic process"/>
    <property type="evidence" value="ECO:0007669"/>
    <property type="project" value="TreeGrafter"/>
</dbReference>
<feature type="compositionally biased region" description="Basic and acidic residues" evidence="8">
    <location>
        <begin position="63"/>
        <end position="72"/>
    </location>
</feature>
<evidence type="ECO:0000256" key="2">
    <source>
        <dbReference type="ARBA" id="ARBA00022553"/>
    </source>
</evidence>
<accession>A0A091G5A2</accession>
<dbReference type="Gene3D" id="3.90.70.10">
    <property type="entry name" value="Cysteine proteinases"/>
    <property type="match status" value="1"/>
</dbReference>